<reference evidence="4 5" key="1">
    <citation type="submission" date="2016-05" db="EMBL/GenBank/DDBJ databases">
        <title>Genome sequencing reveals origins of a unique bacterial endosymbiosis in the earliest lineages of terrestrial Fungi.</title>
        <authorList>
            <consortium name="DOE Joint Genome Institute"/>
            <person name="Uehling J."/>
            <person name="Gryganskyi A."/>
            <person name="Hameed K."/>
            <person name="Tschaplinski T."/>
            <person name="Misztal P."/>
            <person name="Wu S."/>
            <person name="Desiro A."/>
            <person name="Vande Pol N."/>
            <person name="Du Z.-Y."/>
            <person name="Zienkiewicz A."/>
            <person name="Zienkiewicz K."/>
            <person name="Morin E."/>
            <person name="Tisserant E."/>
            <person name="Splivallo R."/>
            <person name="Hainaut M."/>
            <person name="Henrissat B."/>
            <person name="Ohm R."/>
            <person name="Kuo A."/>
            <person name="Yan J."/>
            <person name="Lipzen A."/>
            <person name="Nolan M."/>
            <person name="Labutti K."/>
            <person name="Barry K."/>
            <person name="Goldstein A."/>
            <person name="Labbe J."/>
            <person name="Schadt C."/>
            <person name="Tuskan G."/>
            <person name="Grigoriev I."/>
            <person name="Martin F."/>
            <person name="Vilgalys R."/>
            <person name="Bonito G."/>
        </authorList>
    </citation>
    <scope>NUCLEOTIDE SEQUENCE [LARGE SCALE GENOMIC DNA]</scope>
    <source>
        <strain evidence="4 5">AG-77</strain>
    </source>
</reference>
<gene>
    <name evidence="4" type="ORF">K457DRAFT_29518</name>
</gene>
<dbReference type="EMBL" id="KV442022">
    <property type="protein sequence ID" value="OAQ33123.1"/>
    <property type="molecule type" value="Genomic_DNA"/>
</dbReference>
<evidence type="ECO:0000313" key="4">
    <source>
        <dbReference type="EMBL" id="OAQ33123.1"/>
    </source>
</evidence>
<evidence type="ECO:0000313" key="5">
    <source>
        <dbReference type="Proteomes" id="UP000078512"/>
    </source>
</evidence>
<dbReference type="OrthoDB" id="270912at2759"/>
<organism evidence="4 5">
    <name type="scientific">Linnemannia elongata AG-77</name>
    <dbReference type="NCBI Taxonomy" id="1314771"/>
    <lineage>
        <taxon>Eukaryota</taxon>
        <taxon>Fungi</taxon>
        <taxon>Fungi incertae sedis</taxon>
        <taxon>Mucoromycota</taxon>
        <taxon>Mortierellomycotina</taxon>
        <taxon>Mortierellomycetes</taxon>
        <taxon>Mortierellales</taxon>
        <taxon>Mortierellaceae</taxon>
        <taxon>Linnemannia</taxon>
    </lineage>
</organism>
<name>A0A197K7I4_9FUNG</name>
<dbReference type="PROSITE" id="PS51257">
    <property type="entry name" value="PROKAR_LIPOPROTEIN"/>
    <property type="match status" value="1"/>
</dbReference>
<feature type="region of interest" description="Disordered" evidence="1">
    <location>
        <begin position="111"/>
        <end position="130"/>
    </location>
</feature>
<feature type="transmembrane region" description="Helical" evidence="2">
    <location>
        <begin position="222"/>
        <end position="243"/>
    </location>
</feature>
<feature type="domain" description="DUF6787" evidence="3">
    <location>
        <begin position="183"/>
        <end position="260"/>
    </location>
</feature>
<evidence type="ECO:0000259" key="3">
    <source>
        <dbReference type="Pfam" id="PF20584"/>
    </source>
</evidence>
<sequence>MFSRTALSASTWRLGQGTVSFSSSSSSSCSAHSLLLSRSFQSAAQSSRHLSTFTTTSPLRSYLLNRSSTRSLFTSSTRPAATSNNGSAPSTSFFFSSSSLPAKQSKTTVLSRSYTSLPSPPSSSSSATATAARVLAEESSSSTSRVASATVTAATAGRTVPLSFHEEMTKVRFSFNWWKEWTIIMGVFAVTGSSTVMVVKPILKEVFQLDGSMKEGPWSFRFAYLCTTLPLYSCVLLTVATVAGRRPYFKKVVLRMWGRFLPKKVIQRFQ</sequence>
<evidence type="ECO:0000256" key="1">
    <source>
        <dbReference type="SAM" id="MobiDB-lite"/>
    </source>
</evidence>
<protein>
    <recommendedName>
        <fullName evidence="3">DUF6787 domain-containing protein</fullName>
    </recommendedName>
</protein>
<keyword evidence="2" id="KW-0812">Transmembrane</keyword>
<dbReference type="InterPro" id="IPR046714">
    <property type="entry name" value="DUF6787"/>
</dbReference>
<keyword evidence="5" id="KW-1185">Reference proteome</keyword>
<dbReference type="Pfam" id="PF20584">
    <property type="entry name" value="DUF6787"/>
    <property type="match status" value="1"/>
</dbReference>
<proteinExistence type="predicted"/>
<dbReference type="AlphaFoldDB" id="A0A197K7I4"/>
<keyword evidence="2" id="KW-1133">Transmembrane helix</keyword>
<feature type="transmembrane region" description="Helical" evidence="2">
    <location>
        <begin position="181"/>
        <end position="202"/>
    </location>
</feature>
<accession>A0A197K7I4</accession>
<keyword evidence="2" id="KW-0472">Membrane</keyword>
<evidence type="ECO:0000256" key="2">
    <source>
        <dbReference type="SAM" id="Phobius"/>
    </source>
</evidence>
<dbReference type="Proteomes" id="UP000078512">
    <property type="component" value="Unassembled WGS sequence"/>
</dbReference>